<organism evidence="3 4">
    <name type="scientific">Alternaria panax</name>
    <dbReference type="NCBI Taxonomy" id="48097"/>
    <lineage>
        <taxon>Eukaryota</taxon>
        <taxon>Fungi</taxon>
        <taxon>Dikarya</taxon>
        <taxon>Ascomycota</taxon>
        <taxon>Pezizomycotina</taxon>
        <taxon>Dothideomycetes</taxon>
        <taxon>Pleosporomycetidae</taxon>
        <taxon>Pleosporales</taxon>
        <taxon>Pleosporineae</taxon>
        <taxon>Pleosporaceae</taxon>
        <taxon>Alternaria</taxon>
        <taxon>Alternaria sect. Panax</taxon>
    </lineage>
</organism>
<sequence length="118" mass="12788">MTDELGPIQSDAPSKPSFRDAVYGTIGSPSSAHDSGIQVSPTTTSERGYPPRRRYYIFPPNINGHGRMVLAHRTVPHLVGFVLLVGVFAWGVCSAIYAYPLLGGHPNDGRVGHDMDRV</sequence>
<evidence type="ECO:0000256" key="1">
    <source>
        <dbReference type="SAM" id="MobiDB-lite"/>
    </source>
</evidence>
<accession>A0AAD4FD95</accession>
<evidence type="ECO:0008006" key="5">
    <source>
        <dbReference type="Google" id="ProtNLM"/>
    </source>
</evidence>
<gene>
    <name evidence="3" type="ORF">G6011_05771</name>
</gene>
<dbReference type="AlphaFoldDB" id="A0AAD4FD95"/>
<keyword evidence="2" id="KW-0472">Membrane</keyword>
<evidence type="ECO:0000313" key="3">
    <source>
        <dbReference type="EMBL" id="KAG9187900.1"/>
    </source>
</evidence>
<feature type="region of interest" description="Disordered" evidence="1">
    <location>
        <begin position="1"/>
        <end position="51"/>
    </location>
</feature>
<keyword evidence="2" id="KW-1133">Transmembrane helix</keyword>
<name>A0AAD4FD95_9PLEO</name>
<proteinExistence type="predicted"/>
<evidence type="ECO:0000256" key="2">
    <source>
        <dbReference type="SAM" id="Phobius"/>
    </source>
</evidence>
<reference evidence="3" key="1">
    <citation type="submission" date="2021-07" db="EMBL/GenBank/DDBJ databases">
        <title>Genome Resource of American Ginseng Black Spot Pathogen Alternaria panax.</title>
        <authorList>
            <person name="Qiu C."/>
            <person name="Wang W."/>
            <person name="Liu Z."/>
        </authorList>
    </citation>
    <scope>NUCLEOTIDE SEQUENCE</scope>
    <source>
        <strain evidence="3">BNCC115425</strain>
    </source>
</reference>
<keyword evidence="2" id="KW-0812">Transmembrane</keyword>
<feature type="compositionally biased region" description="Polar residues" evidence="1">
    <location>
        <begin position="27"/>
        <end position="46"/>
    </location>
</feature>
<feature type="transmembrane region" description="Helical" evidence="2">
    <location>
        <begin position="78"/>
        <end position="99"/>
    </location>
</feature>
<dbReference type="EMBL" id="JAANER010000007">
    <property type="protein sequence ID" value="KAG9187900.1"/>
    <property type="molecule type" value="Genomic_DNA"/>
</dbReference>
<dbReference type="Proteomes" id="UP001199106">
    <property type="component" value="Unassembled WGS sequence"/>
</dbReference>
<keyword evidence="4" id="KW-1185">Reference proteome</keyword>
<protein>
    <recommendedName>
        <fullName evidence="5">Transmembrane protein</fullName>
    </recommendedName>
</protein>
<evidence type="ECO:0000313" key="4">
    <source>
        <dbReference type="Proteomes" id="UP001199106"/>
    </source>
</evidence>
<comment type="caution">
    <text evidence="3">The sequence shown here is derived from an EMBL/GenBank/DDBJ whole genome shotgun (WGS) entry which is preliminary data.</text>
</comment>